<dbReference type="STRING" id="436010.A0A165XIL2"/>
<proteinExistence type="predicted"/>
<evidence type="ECO:0000313" key="1">
    <source>
        <dbReference type="EMBL" id="KZP08578.1"/>
    </source>
</evidence>
<gene>
    <name evidence="1" type="ORF">FIBSPDRAFT_995090</name>
</gene>
<dbReference type="AlphaFoldDB" id="A0A165XIL2"/>
<evidence type="ECO:0000313" key="2">
    <source>
        <dbReference type="Proteomes" id="UP000076532"/>
    </source>
</evidence>
<reference evidence="1 2" key="1">
    <citation type="journal article" date="2016" name="Mol. Biol. Evol.">
        <title>Comparative Genomics of Early-Diverging Mushroom-Forming Fungi Provides Insights into the Origins of Lignocellulose Decay Capabilities.</title>
        <authorList>
            <person name="Nagy L.G."/>
            <person name="Riley R."/>
            <person name="Tritt A."/>
            <person name="Adam C."/>
            <person name="Daum C."/>
            <person name="Floudas D."/>
            <person name="Sun H."/>
            <person name="Yadav J.S."/>
            <person name="Pangilinan J."/>
            <person name="Larsson K.H."/>
            <person name="Matsuura K."/>
            <person name="Barry K."/>
            <person name="Labutti K."/>
            <person name="Kuo R."/>
            <person name="Ohm R.A."/>
            <person name="Bhattacharya S.S."/>
            <person name="Shirouzu T."/>
            <person name="Yoshinaga Y."/>
            <person name="Martin F.M."/>
            <person name="Grigoriev I.V."/>
            <person name="Hibbett D.S."/>
        </authorList>
    </citation>
    <scope>NUCLEOTIDE SEQUENCE [LARGE SCALE GENOMIC DNA]</scope>
    <source>
        <strain evidence="1 2">CBS 109695</strain>
    </source>
</reference>
<organism evidence="1 2">
    <name type="scientific">Athelia psychrophila</name>
    <dbReference type="NCBI Taxonomy" id="1759441"/>
    <lineage>
        <taxon>Eukaryota</taxon>
        <taxon>Fungi</taxon>
        <taxon>Dikarya</taxon>
        <taxon>Basidiomycota</taxon>
        <taxon>Agaricomycotina</taxon>
        <taxon>Agaricomycetes</taxon>
        <taxon>Agaricomycetidae</taxon>
        <taxon>Atheliales</taxon>
        <taxon>Atheliaceae</taxon>
        <taxon>Athelia</taxon>
    </lineage>
</organism>
<name>A0A165XIL2_9AGAM</name>
<keyword evidence="2" id="KW-1185">Reference proteome</keyword>
<evidence type="ECO:0008006" key="3">
    <source>
        <dbReference type="Google" id="ProtNLM"/>
    </source>
</evidence>
<dbReference type="EMBL" id="KV417718">
    <property type="protein sequence ID" value="KZP08578.1"/>
    <property type="molecule type" value="Genomic_DNA"/>
</dbReference>
<accession>A0A165XIL2</accession>
<sequence>MSHVSDLQRGERRKSNDYALIAVYAKLAKLATRNIIPDYDANCKWHCCCAKAIMLFKTILPDIRGGDSGLNGENIERMWSEHNRRTNGESKLAFTIATSQRIWKHILIVYAKTDRPILALAAFSSSQLDDTVAGGRNDLVYSSVNSIFHRWSFPYVHSTSSIHWRSLAIRLRALQLSQFETMTPGMADTMSETGYTDVGDKSGEGGGKVIAGNGIIGGPAIIARRLLSARGRCGWDAYYSDDQMRSLKLSQKTSPRRNLVITWLQLPMYHENQIVPGQLHKRKVPHQAVTKDIVKFATKNPGDHLAAIANLHKHNLKVPQAVTKDVVKFTIKKPGDHLAAIANVPRDDTISHRNGQHYLFPLSLLSLSPLTAFTFHPESQALYDAQYLTLKCSFPFHLWSFHDSYQEVDEDDDCQPAITSATDMHRETIRCQRRYRRLKDVLPVSNQKSSKVSLLDCAITHVKYFELTVS</sequence>
<protein>
    <recommendedName>
        <fullName evidence="3">BHLH domain-containing protein</fullName>
    </recommendedName>
</protein>
<dbReference type="Proteomes" id="UP000076532">
    <property type="component" value="Unassembled WGS sequence"/>
</dbReference>
<dbReference type="OrthoDB" id="5778525at2759"/>